<dbReference type="Pfam" id="PF00096">
    <property type="entry name" value="zf-C2H2"/>
    <property type="match status" value="1"/>
</dbReference>
<evidence type="ECO:0000256" key="8">
    <source>
        <dbReference type="SAM" id="MobiDB-lite"/>
    </source>
</evidence>
<feature type="region of interest" description="Disordered" evidence="8">
    <location>
        <begin position="467"/>
        <end position="513"/>
    </location>
</feature>
<feature type="domain" description="C2H2-type" evidence="9">
    <location>
        <begin position="597"/>
        <end position="624"/>
    </location>
</feature>
<dbReference type="GO" id="GO:0010468">
    <property type="term" value="P:regulation of gene expression"/>
    <property type="evidence" value="ECO:0007669"/>
    <property type="project" value="TreeGrafter"/>
</dbReference>
<proteinExistence type="predicted"/>
<feature type="compositionally biased region" description="Low complexity" evidence="8">
    <location>
        <begin position="151"/>
        <end position="166"/>
    </location>
</feature>
<dbReference type="SMART" id="SM00355">
    <property type="entry name" value="ZnF_C2H2"/>
    <property type="match status" value="2"/>
</dbReference>
<feature type="compositionally biased region" description="Polar residues" evidence="8">
    <location>
        <begin position="55"/>
        <end position="68"/>
    </location>
</feature>
<evidence type="ECO:0000256" key="6">
    <source>
        <dbReference type="ARBA" id="ARBA00023242"/>
    </source>
</evidence>
<keyword evidence="2" id="KW-0479">Metal-binding</keyword>
<evidence type="ECO:0000256" key="7">
    <source>
        <dbReference type="PROSITE-ProRule" id="PRU00042"/>
    </source>
</evidence>
<dbReference type="AlphaFoldDB" id="A0A8H5GLC2"/>
<feature type="region of interest" description="Disordered" evidence="8">
    <location>
        <begin position="401"/>
        <end position="429"/>
    </location>
</feature>
<protein>
    <recommendedName>
        <fullName evidence="9">C2H2-type domain-containing protein</fullName>
    </recommendedName>
</protein>
<evidence type="ECO:0000256" key="2">
    <source>
        <dbReference type="ARBA" id="ARBA00022723"/>
    </source>
</evidence>
<dbReference type="Gene3D" id="3.30.160.60">
    <property type="entry name" value="Classic Zinc Finger"/>
    <property type="match status" value="1"/>
</dbReference>
<dbReference type="GO" id="GO:0008270">
    <property type="term" value="F:zinc ion binding"/>
    <property type="evidence" value="ECO:0007669"/>
    <property type="project" value="UniProtKB-KW"/>
</dbReference>
<accession>A0A8H5GLC2</accession>
<keyword evidence="4 7" id="KW-0863">Zinc-finger</keyword>
<evidence type="ECO:0000313" key="10">
    <source>
        <dbReference type="EMBL" id="KAF5367189.1"/>
    </source>
</evidence>
<dbReference type="PANTHER" id="PTHR16515:SF49">
    <property type="entry name" value="GASTRULA ZINC FINGER PROTEIN XLCGF49.1-LIKE-RELATED"/>
    <property type="match status" value="1"/>
</dbReference>
<dbReference type="InterPro" id="IPR036236">
    <property type="entry name" value="Znf_C2H2_sf"/>
</dbReference>
<dbReference type="PANTHER" id="PTHR16515">
    <property type="entry name" value="PR DOMAIN ZINC FINGER PROTEIN"/>
    <property type="match status" value="1"/>
</dbReference>
<organism evidence="10 11">
    <name type="scientific">Tetrapyrgos nigripes</name>
    <dbReference type="NCBI Taxonomy" id="182062"/>
    <lineage>
        <taxon>Eukaryota</taxon>
        <taxon>Fungi</taxon>
        <taxon>Dikarya</taxon>
        <taxon>Basidiomycota</taxon>
        <taxon>Agaricomycotina</taxon>
        <taxon>Agaricomycetes</taxon>
        <taxon>Agaricomycetidae</taxon>
        <taxon>Agaricales</taxon>
        <taxon>Marasmiineae</taxon>
        <taxon>Marasmiaceae</taxon>
        <taxon>Tetrapyrgos</taxon>
    </lineage>
</organism>
<evidence type="ECO:0000259" key="9">
    <source>
        <dbReference type="PROSITE" id="PS50157"/>
    </source>
</evidence>
<evidence type="ECO:0000256" key="4">
    <source>
        <dbReference type="ARBA" id="ARBA00022771"/>
    </source>
</evidence>
<feature type="compositionally biased region" description="Low complexity" evidence="8">
    <location>
        <begin position="271"/>
        <end position="286"/>
    </location>
</feature>
<feature type="region of interest" description="Disordered" evidence="8">
    <location>
        <begin position="122"/>
        <end position="166"/>
    </location>
</feature>
<dbReference type="EMBL" id="JAACJM010000020">
    <property type="protein sequence ID" value="KAF5367189.1"/>
    <property type="molecule type" value="Genomic_DNA"/>
</dbReference>
<feature type="compositionally biased region" description="Low complexity" evidence="8">
    <location>
        <begin position="407"/>
        <end position="427"/>
    </location>
</feature>
<feature type="region of interest" description="Disordered" evidence="8">
    <location>
        <begin position="46"/>
        <end position="68"/>
    </location>
</feature>
<dbReference type="GO" id="GO:0005634">
    <property type="term" value="C:nucleus"/>
    <property type="evidence" value="ECO:0007669"/>
    <property type="project" value="UniProtKB-SubCell"/>
</dbReference>
<name>A0A8H5GLC2_9AGAR</name>
<evidence type="ECO:0000313" key="11">
    <source>
        <dbReference type="Proteomes" id="UP000559256"/>
    </source>
</evidence>
<dbReference type="InterPro" id="IPR050331">
    <property type="entry name" value="Zinc_finger"/>
</dbReference>
<evidence type="ECO:0000256" key="1">
    <source>
        <dbReference type="ARBA" id="ARBA00004123"/>
    </source>
</evidence>
<sequence>MNSQYYPDDLDTPQIFVEPPPVEEDVIDGQHNTSLNSFPLQLGSHEGAGYYSDAPSPSQNAFGSEQGLFSSNDLDQSTSQISLITHGLRDGGFSSDYDQVYTQPCGTVSSGNVFLSPLSPAGSHSPVEATWSPASSSSGDVFPDHVSDDGSSGWSPAISSPSSPSLSPLNQSLNNIALNDVVDDGVPFQTMSRQRSSSFTGVQDFSPDQAVGRPRSASFTENPTFDSSLFFSEQLSGQFVPQSSPTQPFIFPDNTFDFGQFSSNLNVAPTSPSWDSVDSSSQQSSPQFPPQSSPQLLAHQQLYQPPIGPPSGHPTHGRSQSTHLTVPGPSLTRRGATHKRAHSHSGVQDRGRGMAIRNPRSRHGSPHSLSRSSSRSREDDASLSPFTQPFLRLDIDYQVAGPSMTHPTSPSSVSLSRSQSPVSPASSIDITIPYGQDTSVPVINVNDGSFTSFDVASAGGVRRHISYAGTGSRSSSPSRAGPSGLHRVASDPSGISRKYPRKPRGPNQVRKYPGLLKPAEDVDVEETYRGMKRMEGTLNVNVSALGMGMGPGLELGDPATMGSILKVGSEGGGFKTVVGSDKILKASGERRKNEAKFKCDKCGNSFTAKHNLQNHLNSHNGIRPFECIGCHASFTTKGTYTRHISKCKFTDDHGKLAAKRL</sequence>
<comment type="caution">
    <text evidence="10">The sequence shown here is derived from an EMBL/GenBank/DDBJ whole genome shotgun (WGS) entry which is preliminary data.</text>
</comment>
<dbReference type="SUPFAM" id="SSF57667">
    <property type="entry name" value="beta-beta-alpha zinc fingers"/>
    <property type="match status" value="1"/>
</dbReference>
<dbReference type="PROSITE" id="PS00028">
    <property type="entry name" value="ZINC_FINGER_C2H2_1"/>
    <property type="match status" value="1"/>
</dbReference>
<evidence type="ECO:0000256" key="5">
    <source>
        <dbReference type="ARBA" id="ARBA00022833"/>
    </source>
</evidence>
<dbReference type="InterPro" id="IPR013087">
    <property type="entry name" value="Znf_C2H2_type"/>
</dbReference>
<feature type="compositionally biased region" description="Low complexity" evidence="8">
    <location>
        <begin position="467"/>
        <end position="484"/>
    </location>
</feature>
<feature type="compositionally biased region" description="Polar residues" evidence="8">
    <location>
        <begin position="192"/>
        <end position="203"/>
    </location>
</feature>
<feature type="region of interest" description="Disordered" evidence="8">
    <location>
        <begin position="267"/>
        <end position="385"/>
    </location>
</feature>
<evidence type="ECO:0000256" key="3">
    <source>
        <dbReference type="ARBA" id="ARBA00022737"/>
    </source>
</evidence>
<reference evidence="10 11" key="1">
    <citation type="journal article" date="2020" name="ISME J.">
        <title>Uncovering the hidden diversity of litter-decomposition mechanisms in mushroom-forming fungi.</title>
        <authorList>
            <person name="Floudas D."/>
            <person name="Bentzer J."/>
            <person name="Ahren D."/>
            <person name="Johansson T."/>
            <person name="Persson P."/>
            <person name="Tunlid A."/>
        </authorList>
    </citation>
    <scope>NUCLEOTIDE SEQUENCE [LARGE SCALE GENOMIC DNA]</scope>
    <source>
        <strain evidence="10 11">CBS 291.85</strain>
    </source>
</reference>
<keyword evidence="5" id="KW-0862">Zinc</keyword>
<dbReference type="FunFam" id="3.30.160.60:FF:000100">
    <property type="entry name" value="Zinc finger 45-like"/>
    <property type="match status" value="1"/>
</dbReference>
<keyword evidence="6" id="KW-0539">Nucleus</keyword>
<dbReference type="Proteomes" id="UP000559256">
    <property type="component" value="Unassembled WGS sequence"/>
</dbReference>
<keyword evidence="11" id="KW-1185">Reference proteome</keyword>
<dbReference type="OrthoDB" id="3437960at2759"/>
<comment type="subcellular location">
    <subcellularLocation>
        <location evidence="1">Nucleus</location>
    </subcellularLocation>
</comment>
<keyword evidence="3" id="KW-0677">Repeat</keyword>
<feature type="region of interest" description="Disordered" evidence="8">
    <location>
        <begin position="192"/>
        <end position="219"/>
    </location>
</feature>
<gene>
    <name evidence="10" type="ORF">D9758_003895</name>
</gene>
<dbReference type="PROSITE" id="PS50157">
    <property type="entry name" value="ZINC_FINGER_C2H2_2"/>
    <property type="match status" value="1"/>
</dbReference>